<dbReference type="PANTHER" id="PTHR30466:SF1">
    <property type="entry name" value="FMN REDUCTASE (NADH) RUTF"/>
    <property type="match status" value="1"/>
</dbReference>
<protein>
    <submittedName>
        <fullName evidence="3">Flavin reductase (DIM6/NTAB) family NADH-FMN oxidoreductase RutF</fullName>
    </submittedName>
</protein>
<dbReference type="PANTHER" id="PTHR30466">
    <property type="entry name" value="FLAVIN REDUCTASE"/>
    <property type="match status" value="1"/>
</dbReference>
<reference evidence="3 4" key="1">
    <citation type="submission" date="2020-07" db="EMBL/GenBank/DDBJ databases">
        <title>Sequencing the genomes of 1000 actinobacteria strains.</title>
        <authorList>
            <person name="Klenk H.-P."/>
        </authorList>
    </citation>
    <scope>NUCLEOTIDE SEQUENCE [LARGE SCALE GENOMIC DNA]</scope>
    <source>
        <strain evidence="3 4">DSM 26154</strain>
    </source>
</reference>
<dbReference type="GO" id="GO:0010181">
    <property type="term" value="F:FMN binding"/>
    <property type="evidence" value="ECO:0007669"/>
    <property type="project" value="InterPro"/>
</dbReference>
<dbReference type="GO" id="GO:0006208">
    <property type="term" value="P:pyrimidine nucleobase catabolic process"/>
    <property type="evidence" value="ECO:0007669"/>
    <property type="project" value="TreeGrafter"/>
</dbReference>
<dbReference type="Gene3D" id="2.30.110.10">
    <property type="entry name" value="Electron Transport, Fmn-binding Protein, Chain A"/>
    <property type="match status" value="1"/>
</dbReference>
<dbReference type="GO" id="GO:0042602">
    <property type="term" value="F:riboflavin reductase (NADPH) activity"/>
    <property type="evidence" value="ECO:0007669"/>
    <property type="project" value="TreeGrafter"/>
</dbReference>
<evidence type="ECO:0000313" key="4">
    <source>
        <dbReference type="Proteomes" id="UP000554054"/>
    </source>
</evidence>
<feature type="domain" description="Flavin reductase like" evidence="2">
    <location>
        <begin position="18"/>
        <end position="161"/>
    </location>
</feature>
<comment type="caution">
    <text evidence="3">The sequence shown here is derived from an EMBL/GenBank/DDBJ whole genome shotgun (WGS) entry which is preliminary data.</text>
</comment>
<keyword evidence="4" id="KW-1185">Reference proteome</keyword>
<proteinExistence type="predicted"/>
<dbReference type="SMART" id="SM00903">
    <property type="entry name" value="Flavin_Reduct"/>
    <property type="match status" value="1"/>
</dbReference>
<evidence type="ECO:0000256" key="1">
    <source>
        <dbReference type="ARBA" id="ARBA00023002"/>
    </source>
</evidence>
<evidence type="ECO:0000313" key="3">
    <source>
        <dbReference type="EMBL" id="NYF96642.1"/>
    </source>
</evidence>
<accession>A0A852VHS8</accession>
<dbReference type="SUPFAM" id="SSF50475">
    <property type="entry name" value="FMN-binding split barrel"/>
    <property type="match status" value="1"/>
</dbReference>
<dbReference type="InterPro" id="IPR050268">
    <property type="entry name" value="NADH-dep_flavin_reductase"/>
</dbReference>
<dbReference type="RefSeq" id="WP_185989667.1">
    <property type="nucleotide sequence ID" value="NZ_JACCAE010000001.1"/>
</dbReference>
<dbReference type="Pfam" id="PF01613">
    <property type="entry name" value="Flavin_Reduct"/>
    <property type="match status" value="1"/>
</dbReference>
<keyword evidence="1" id="KW-0560">Oxidoreductase</keyword>
<evidence type="ECO:0000259" key="2">
    <source>
        <dbReference type="SMART" id="SM00903"/>
    </source>
</evidence>
<dbReference type="EMBL" id="JACCAE010000001">
    <property type="protein sequence ID" value="NYF96642.1"/>
    <property type="molecule type" value="Genomic_DNA"/>
</dbReference>
<organism evidence="3 4">
    <name type="scientific">Janibacter cremeus</name>
    <dbReference type="NCBI Taxonomy" id="1285192"/>
    <lineage>
        <taxon>Bacteria</taxon>
        <taxon>Bacillati</taxon>
        <taxon>Actinomycetota</taxon>
        <taxon>Actinomycetes</taxon>
        <taxon>Micrococcales</taxon>
        <taxon>Intrasporangiaceae</taxon>
        <taxon>Janibacter</taxon>
    </lineage>
</organism>
<name>A0A852VHS8_9MICO</name>
<dbReference type="Proteomes" id="UP000554054">
    <property type="component" value="Unassembled WGS sequence"/>
</dbReference>
<dbReference type="InterPro" id="IPR002563">
    <property type="entry name" value="Flavin_Rdtase-like_dom"/>
</dbReference>
<gene>
    <name evidence="3" type="ORF">BJY20_000034</name>
</gene>
<dbReference type="InterPro" id="IPR012349">
    <property type="entry name" value="Split_barrel_FMN-bd"/>
</dbReference>
<dbReference type="AlphaFoldDB" id="A0A852VHS8"/>
<sequence>MSTPLADVLEPLDLRDAFRGAAASTWVVTGSSTAGHVGFTAISIVSVSVDPPLVSFNISKTSSSLAPISRSRRAALHLLSDEQRSVASRFASDRDRRFIDDGTWSLDGGGLPQVHGVAARLVTHLVDLVDVGDSFIAVARVDTADITDRRPLVHHAGGYYPLTTLTTTPNGA</sequence>